<feature type="non-terminal residue" evidence="2">
    <location>
        <position position="135"/>
    </location>
</feature>
<evidence type="ECO:0000313" key="2">
    <source>
        <dbReference type="EMBL" id="RLW00519.1"/>
    </source>
</evidence>
<accession>A0A3L8SEI6</accession>
<dbReference type="Proteomes" id="UP000276834">
    <property type="component" value="Unassembled WGS sequence"/>
</dbReference>
<evidence type="ECO:0000256" key="1">
    <source>
        <dbReference type="SAM" id="MobiDB-lite"/>
    </source>
</evidence>
<protein>
    <submittedName>
        <fullName evidence="2">Uncharacterized protein</fullName>
    </submittedName>
</protein>
<dbReference type="AlphaFoldDB" id="A0A3L8SEI6"/>
<comment type="caution">
    <text evidence="2">The sequence shown here is derived from an EMBL/GenBank/DDBJ whole genome shotgun (WGS) entry which is preliminary data.</text>
</comment>
<reference evidence="2 3" key="1">
    <citation type="journal article" date="2018" name="Proc. R. Soc. B">
        <title>A non-coding region near Follistatin controls head colour polymorphism in the Gouldian finch.</title>
        <authorList>
            <person name="Toomey M.B."/>
            <person name="Marques C.I."/>
            <person name="Andrade P."/>
            <person name="Araujo P.M."/>
            <person name="Sabatino S."/>
            <person name="Gazda M.A."/>
            <person name="Afonso S."/>
            <person name="Lopes R.J."/>
            <person name="Corbo J.C."/>
            <person name="Carneiro M."/>
        </authorList>
    </citation>
    <scope>NUCLEOTIDE SEQUENCE [LARGE SCALE GENOMIC DNA]</scope>
    <source>
        <strain evidence="2">Red01</strain>
        <tissue evidence="2">Muscle</tissue>
    </source>
</reference>
<evidence type="ECO:0000313" key="3">
    <source>
        <dbReference type="Proteomes" id="UP000276834"/>
    </source>
</evidence>
<name>A0A3L8SEI6_CHLGU</name>
<organism evidence="2 3">
    <name type="scientific">Chloebia gouldiae</name>
    <name type="common">Gouldian finch</name>
    <name type="synonym">Erythrura gouldiae</name>
    <dbReference type="NCBI Taxonomy" id="44316"/>
    <lineage>
        <taxon>Eukaryota</taxon>
        <taxon>Metazoa</taxon>
        <taxon>Chordata</taxon>
        <taxon>Craniata</taxon>
        <taxon>Vertebrata</taxon>
        <taxon>Euteleostomi</taxon>
        <taxon>Archelosauria</taxon>
        <taxon>Archosauria</taxon>
        <taxon>Dinosauria</taxon>
        <taxon>Saurischia</taxon>
        <taxon>Theropoda</taxon>
        <taxon>Coelurosauria</taxon>
        <taxon>Aves</taxon>
        <taxon>Neognathae</taxon>
        <taxon>Neoaves</taxon>
        <taxon>Telluraves</taxon>
        <taxon>Australaves</taxon>
        <taxon>Passeriformes</taxon>
        <taxon>Passeroidea</taxon>
        <taxon>Passeridae</taxon>
        <taxon>Chloebia</taxon>
    </lineage>
</organism>
<keyword evidence="3" id="KW-1185">Reference proteome</keyword>
<gene>
    <name evidence="2" type="ORF">DV515_00008874</name>
</gene>
<dbReference type="EMBL" id="QUSF01000027">
    <property type="protein sequence ID" value="RLW00519.1"/>
    <property type="molecule type" value="Genomic_DNA"/>
</dbReference>
<proteinExistence type="predicted"/>
<feature type="region of interest" description="Disordered" evidence="1">
    <location>
        <begin position="89"/>
        <end position="111"/>
    </location>
</feature>
<sequence length="135" mass="14258">MPPPCTPSSRFGVTHCGQAGRQLRGWVWAGGVAKDALEVLGVQWGAATPSIGHPPKTSPWGAASITRCCGGTRHPKRVSCCQAAPQALGCGQGRGGSRQRHHASPGMGMPLPQPDAEGDCWEPEKFKQHKIIFVV</sequence>